<evidence type="ECO:0000256" key="7">
    <source>
        <dbReference type="ARBA" id="ARBA00022884"/>
    </source>
</evidence>
<keyword evidence="5 8" id="KW-0378">Hydrolase</keyword>
<comment type="similarity">
    <text evidence="8">Belongs to the RNR ribonuclease family. RNase R subfamily.</text>
</comment>
<dbReference type="InterPro" id="IPR022966">
    <property type="entry name" value="RNase_II/R_CS"/>
</dbReference>
<dbReference type="Pfam" id="PF17876">
    <property type="entry name" value="CSD2"/>
    <property type="match status" value="1"/>
</dbReference>
<dbReference type="GO" id="GO:0006402">
    <property type="term" value="P:mRNA catabolic process"/>
    <property type="evidence" value="ECO:0007669"/>
    <property type="project" value="TreeGrafter"/>
</dbReference>
<dbReference type="InterPro" id="IPR013223">
    <property type="entry name" value="RNase_B_OB_dom"/>
</dbReference>
<dbReference type="GO" id="GO:0008859">
    <property type="term" value="F:exoribonuclease II activity"/>
    <property type="evidence" value="ECO:0007669"/>
    <property type="project" value="UniProtKB-UniRule"/>
</dbReference>
<evidence type="ECO:0000256" key="3">
    <source>
        <dbReference type="ARBA" id="ARBA00022490"/>
    </source>
</evidence>
<proteinExistence type="inferred from homology"/>
<evidence type="ECO:0000259" key="9">
    <source>
        <dbReference type="PROSITE" id="PS50126"/>
    </source>
</evidence>
<dbReference type="PROSITE" id="PS01175">
    <property type="entry name" value="RIBONUCLEASE_II"/>
    <property type="match status" value="1"/>
</dbReference>
<dbReference type="InterPro" id="IPR001900">
    <property type="entry name" value="RNase_II/R"/>
</dbReference>
<dbReference type="EMBL" id="MFMU01000009">
    <property type="protein sequence ID" value="OGG93347.1"/>
    <property type="molecule type" value="Genomic_DNA"/>
</dbReference>
<evidence type="ECO:0000256" key="6">
    <source>
        <dbReference type="ARBA" id="ARBA00022839"/>
    </source>
</evidence>
<comment type="caution">
    <text evidence="10">The sequence shown here is derived from an EMBL/GenBank/DDBJ whole genome shotgun (WGS) entry which is preliminary data.</text>
</comment>
<evidence type="ECO:0000313" key="11">
    <source>
        <dbReference type="Proteomes" id="UP000176867"/>
    </source>
</evidence>
<dbReference type="Pfam" id="PF00773">
    <property type="entry name" value="RNB"/>
    <property type="match status" value="1"/>
</dbReference>
<dbReference type="InterPro" id="IPR011805">
    <property type="entry name" value="RNase_R"/>
</dbReference>
<dbReference type="InterPro" id="IPR040476">
    <property type="entry name" value="CSD2"/>
</dbReference>
<comment type="subcellular location">
    <subcellularLocation>
        <location evidence="2 8">Cytoplasm</location>
    </subcellularLocation>
</comment>
<accession>A0A1F6G5G1</accession>
<feature type="domain" description="S1 motif" evidence="9">
    <location>
        <begin position="572"/>
        <end position="653"/>
    </location>
</feature>
<dbReference type="PROSITE" id="PS50126">
    <property type="entry name" value="S1"/>
    <property type="match status" value="1"/>
</dbReference>
<protein>
    <recommendedName>
        <fullName evidence="8">Ribonuclease R</fullName>
        <shortName evidence="8">RNase R</shortName>
        <ecNumber evidence="8">3.1.13.1</ecNumber>
    </recommendedName>
</protein>
<dbReference type="InterPro" id="IPR050180">
    <property type="entry name" value="RNR_Ribonuclease"/>
</dbReference>
<keyword evidence="6 8" id="KW-0269">Exonuclease</keyword>
<dbReference type="SUPFAM" id="SSF50249">
    <property type="entry name" value="Nucleic acid-binding proteins"/>
    <property type="match status" value="4"/>
</dbReference>
<evidence type="ECO:0000313" key="10">
    <source>
        <dbReference type="EMBL" id="OGG93347.1"/>
    </source>
</evidence>
<dbReference type="PANTHER" id="PTHR23355:SF9">
    <property type="entry name" value="DIS3-LIKE EXONUCLEASE 2"/>
    <property type="match status" value="1"/>
</dbReference>
<comment type="function">
    <text evidence="8">3'-5' exoribonuclease that releases 5'-nucleoside monophosphates and is involved in maturation of structured RNAs.</text>
</comment>
<sequence length="657" mass="72774">MPMETIYEGPITMTRKGFGFFAIEGASEDLLIPPEWTNHAISGDQVKVAPAGMYQDPSGKMPPRASGKVVEIVSRARETFVGTLTEENGKILLAPDYKKMYVPIEIVDTKDAQLGYKVLVRLHDWKEGATYPSGIIEDIIGKAGVHDTEMRALALGQGFSSDFPPGVIAEAKRLESEGTAILTKEVAARVAKGNPHTDFRKVSTCTIDPFDAKDFDDALSVRTLPDGTIEVGVHIADVSFFVKPGGALDIEARDRATSVYLVDRTIPMLPEILSNDLCSLKQDEDRLAVSAVFTLDTEANVQDVWFGETVIHSNKRFTYEEAQEVLDKGEGILSEELSLLLGLSKKIRARRAAKGAIEFDTAEVKVELDPEGKPIAIHLKERKATNLLIEDFMLLANEAVAKHLSKLTNNKGTKFASLYRIHDVPDADRIENLVNLLRVMGYQLKTSGAGTVTGAELNKLLESVKGTPEEYLVKTAALRSMSKAVYATRNIGHFGLAFDFYTHFTSPIRRYPDLIIHRLIKSHAGDDLISEKEMSEFDALAVHASEREVAAADAERDSIKMKQVEFLSERIGEEFGAVISGVTERGLYVEEQTTHADGMIRIKDIGNDYFEYDEKHYQLLGRRTRKSYRLGDPIRVKLVAARIAEKELDFVPVPIAT</sequence>
<evidence type="ECO:0000256" key="1">
    <source>
        <dbReference type="ARBA" id="ARBA00001849"/>
    </source>
</evidence>
<dbReference type="PANTHER" id="PTHR23355">
    <property type="entry name" value="RIBONUCLEASE"/>
    <property type="match status" value="1"/>
</dbReference>
<dbReference type="InterPro" id="IPR012340">
    <property type="entry name" value="NA-bd_OB-fold"/>
</dbReference>
<organism evidence="10 11">
    <name type="scientific">Candidatus Kaiserbacteria bacterium RIFOXYD1_FULL_47_14</name>
    <dbReference type="NCBI Taxonomy" id="1798533"/>
    <lineage>
        <taxon>Bacteria</taxon>
        <taxon>Candidatus Kaiseribacteriota</taxon>
    </lineage>
</organism>
<dbReference type="Pfam" id="PF08206">
    <property type="entry name" value="OB_RNB"/>
    <property type="match status" value="1"/>
</dbReference>
<dbReference type="STRING" id="1798533.A2609_01495"/>
<dbReference type="SMART" id="SM00955">
    <property type="entry name" value="RNB"/>
    <property type="match status" value="1"/>
</dbReference>
<dbReference type="GO" id="GO:0005829">
    <property type="term" value="C:cytosol"/>
    <property type="evidence" value="ECO:0007669"/>
    <property type="project" value="TreeGrafter"/>
</dbReference>
<dbReference type="Proteomes" id="UP000176867">
    <property type="component" value="Unassembled WGS sequence"/>
</dbReference>
<dbReference type="HAMAP" id="MF_01895">
    <property type="entry name" value="RNase_R"/>
    <property type="match status" value="1"/>
</dbReference>
<keyword evidence="7 8" id="KW-0694">RNA-binding</keyword>
<dbReference type="CDD" id="cd04471">
    <property type="entry name" value="S1_RNase_R"/>
    <property type="match status" value="1"/>
</dbReference>
<name>A0A1F6G5G1_9BACT</name>
<evidence type="ECO:0000256" key="2">
    <source>
        <dbReference type="ARBA" id="ARBA00004496"/>
    </source>
</evidence>
<dbReference type="NCBIfam" id="TIGR00358">
    <property type="entry name" value="3_prime_RNase"/>
    <property type="match status" value="1"/>
</dbReference>
<comment type="catalytic activity">
    <reaction evidence="1 8">
        <text>Exonucleolytic cleavage in the 3'- to 5'-direction to yield nucleoside 5'-phosphates.</text>
        <dbReference type="EC" id="3.1.13.1"/>
    </reaction>
</comment>
<keyword evidence="4 8" id="KW-0540">Nuclease</keyword>
<dbReference type="AlphaFoldDB" id="A0A1F6G5G1"/>
<dbReference type="EC" id="3.1.13.1" evidence="8"/>
<dbReference type="Gene3D" id="2.40.50.140">
    <property type="entry name" value="Nucleic acid-binding proteins"/>
    <property type="match status" value="2"/>
</dbReference>
<evidence type="ECO:0000256" key="4">
    <source>
        <dbReference type="ARBA" id="ARBA00022722"/>
    </source>
</evidence>
<evidence type="ECO:0000256" key="5">
    <source>
        <dbReference type="ARBA" id="ARBA00022801"/>
    </source>
</evidence>
<dbReference type="GO" id="GO:0003723">
    <property type="term" value="F:RNA binding"/>
    <property type="evidence" value="ECO:0007669"/>
    <property type="project" value="UniProtKB-UniRule"/>
</dbReference>
<dbReference type="InterPro" id="IPR003029">
    <property type="entry name" value="S1_domain"/>
</dbReference>
<dbReference type="InterPro" id="IPR004476">
    <property type="entry name" value="RNase_II/RNase_R"/>
</dbReference>
<reference evidence="10 11" key="1">
    <citation type="journal article" date="2016" name="Nat. Commun.">
        <title>Thousands of microbial genomes shed light on interconnected biogeochemical processes in an aquifer system.</title>
        <authorList>
            <person name="Anantharaman K."/>
            <person name="Brown C.T."/>
            <person name="Hug L.A."/>
            <person name="Sharon I."/>
            <person name="Castelle C.J."/>
            <person name="Probst A.J."/>
            <person name="Thomas B.C."/>
            <person name="Singh A."/>
            <person name="Wilkins M.J."/>
            <person name="Karaoz U."/>
            <person name="Brodie E.L."/>
            <person name="Williams K.H."/>
            <person name="Hubbard S.S."/>
            <person name="Banfield J.F."/>
        </authorList>
    </citation>
    <scope>NUCLEOTIDE SEQUENCE [LARGE SCALE GENOMIC DNA]</scope>
</reference>
<evidence type="ECO:0000256" key="8">
    <source>
        <dbReference type="HAMAP-Rule" id="MF_01895"/>
    </source>
</evidence>
<gene>
    <name evidence="8" type="primary">rnr</name>
    <name evidence="10" type="ORF">A2609_01495</name>
</gene>
<keyword evidence="3 8" id="KW-0963">Cytoplasm</keyword>
<dbReference type="NCBIfam" id="TIGR02063">
    <property type="entry name" value="RNase_R"/>
    <property type="match status" value="1"/>
</dbReference>